<reference evidence="1" key="1">
    <citation type="journal article" date="2020" name="Fungal Divers.">
        <title>Resolving the Mortierellaceae phylogeny through synthesis of multi-gene phylogenetics and phylogenomics.</title>
        <authorList>
            <person name="Vandepol N."/>
            <person name="Liber J."/>
            <person name="Desiro A."/>
            <person name="Na H."/>
            <person name="Kennedy M."/>
            <person name="Barry K."/>
            <person name="Grigoriev I.V."/>
            <person name="Miller A.N."/>
            <person name="O'Donnell K."/>
            <person name="Stajich J.E."/>
            <person name="Bonito G."/>
        </authorList>
    </citation>
    <scope>NUCLEOTIDE SEQUENCE</scope>
    <source>
        <strain evidence="1">CK1249</strain>
    </source>
</reference>
<keyword evidence="2" id="KW-1185">Reference proteome</keyword>
<name>A0A9P6J562_MORAP</name>
<dbReference type="OrthoDB" id="2426448at2759"/>
<proteinExistence type="predicted"/>
<comment type="caution">
    <text evidence="1">The sequence shown here is derived from an EMBL/GenBank/DDBJ whole genome shotgun (WGS) entry which is preliminary data.</text>
</comment>
<gene>
    <name evidence="1" type="ORF">BGZ70_007729</name>
</gene>
<evidence type="ECO:0000313" key="1">
    <source>
        <dbReference type="EMBL" id="KAF9962997.1"/>
    </source>
</evidence>
<protein>
    <submittedName>
        <fullName evidence="1">Uncharacterized protein</fullName>
    </submittedName>
</protein>
<accession>A0A9P6J562</accession>
<evidence type="ECO:0000313" key="2">
    <source>
        <dbReference type="Proteomes" id="UP000738359"/>
    </source>
</evidence>
<dbReference type="EMBL" id="JAAAHY010000505">
    <property type="protein sequence ID" value="KAF9962997.1"/>
    <property type="molecule type" value="Genomic_DNA"/>
</dbReference>
<dbReference type="AlphaFoldDB" id="A0A9P6J562"/>
<dbReference type="Proteomes" id="UP000738359">
    <property type="component" value="Unassembled WGS sequence"/>
</dbReference>
<organism evidence="1 2">
    <name type="scientific">Mortierella alpina</name>
    <name type="common">Oleaginous fungus</name>
    <name type="synonym">Mortierella renispora</name>
    <dbReference type="NCBI Taxonomy" id="64518"/>
    <lineage>
        <taxon>Eukaryota</taxon>
        <taxon>Fungi</taxon>
        <taxon>Fungi incertae sedis</taxon>
        <taxon>Mucoromycota</taxon>
        <taxon>Mortierellomycotina</taxon>
        <taxon>Mortierellomycetes</taxon>
        <taxon>Mortierellales</taxon>
        <taxon>Mortierellaceae</taxon>
        <taxon>Mortierella</taxon>
    </lineage>
</organism>
<sequence>MPEFCKEIGYNCERDAEAAFSKLLSDNVDDTEDTGDMYNGNLSEDIGQASVTNATDDAKLTMDKIGTVPDPAPMISGEGDESLLIDDAEREVPLSQLESIGHECEPQGDEGCLTCLFKSYQRLCATALHEKELRITDVTDLVALLGVLVPFKTTARMQSIFPEKTLDELRGSNQEWPDDGFDETLVTSAVRVCM</sequence>